<evidence type="ECO:0000256" key="9">
    <source>
        <dbReference type="HAMAP-Rule" id="MF_01014"/>
    </source>
</evidence>
<keyword evidence="8 9" id="KW-0413">Isomerase</keyword>
<dbReference type="GO" id="GO:0000105">
    <property type="term" value="P:L-histidine biosynthetic process"/>
    <property type="evidence" value="ECO:0007669"/>
    <property type="project" value="UniProtKB-UniRule"/>
</dbReference>
<sequence length="240" mass="25399">MIVIPAVDVREGACVQLVGGSYAHEQVRLPDPIEAARRWAREGFRNLHVVDLDAATDRGSNAAVIMAVIVEATRLGLEVQAGGGVRDDATVARLFEAGAARVVVGTRAAEDPDWLVRLAQRHPESIVAAADTRERRVVARGWQNTLAHDVVETVRRIGALPLAGILVTAVHKEGRLQGTDLPLMREVAAATRTPVIASGGITTIKDLRSLAGCGIAGAVIGMALYTGALDPRATVKEFVT</sequence>
<dbReference type="InterPro" id="IPR023016">
    <property type="entry name" value="HisA/PriA"/>
</dbReference>
<keyword evidence="6 9" id="KW-0028">Amino-acid biosynthesis</keyword>
<keyword evidence="5 9" id="KW-0963">Cytoplasm</keyword>
<dbReference type="InterPro" id="IPR044524">
    <property type="entry name" value="Isoase_HisA-like"/>
</dbReference>
<evidence type="ECO:0000256" key="1">
    <source>
        <dbReference type="ARBA" id="ARBA00000901"/>
    </source>
</evidence>
<evidence type="ECO:0000256" key="6">
    <source>
        <dbReference type="ARBA" id="ARBA00022605"/>
    </source>
</evidence>
<name>A0A538U0H0_UNCEI</name>
<gene>
    <name evidence="9" type="primary">hisA</name>
    <name evidence="11" type="ORF">E6K81_15255</name>
</gene>
<comment type="similarity">
    <text evidence="4 9 10">Belongs to the HisA/HisF family.</text>
</comment>
<evidence type="ECO:0000256" key="2">
    <source>
        <dbReference type="ARBA" id="ARBA00004496"/>
    </source>
</evidence>
<dbReference type="CDD" id="cd04732">
    <property type="entry name" value="HisA"/>
    <property type="match status" value="1"/>
</dbReference>
<dbReference type="FunFam" id="3.20.20.70:FF:000009">
    <property type="entry name" value="1-(5-phosphoribosyl)-5-[(5-phosphoribosylamino)methylideneamino] imidazole-4-carboxamide isomerase"/>
    <property type="match status" value="1"/>
</dbReference>
<dbReference type="GO" id="GO:0003949">
    <property type="term" value="F:1-(5-phosphoribosyl)-5-[(5-phosphoribosylamino)methylideneamino]imidazole-4-carboxamide isomerase activity"/>
    <property type="evidence" value="ECO:0007669"/>
    <property type="project" value="UniProtKB-UniRule"/>
</dbReference>
<dbReference type="PANTHER" id="PTHR43090:SF2">
    <property type="entry name" value="1-(5-PHOSPHORIBOSYL)-5-[(5-PHOSPHORIBOSYLAMINO)METHYLIDENEAMINO] IMIDAZOLE-4-CARBOXAMIDE ISOMERASE"/>
    <property type="match status" value="1"/>
</dbReference>
<protein>
    <recommendedName>
        <fullName evidence="9">1-(5-phosphoribosyl)-5-[(5-phosphoribosylamino)methylideneamino] imidazole-4-carboxamide isomerase</fullName>
        <ecNumber evidence="9">5.3.1.16</ecNumber>
    </recommendedName>
    <alternativeName>
        <fullName evidence="9">Phosphoribosylformimino-5-aminoimidazole carboxamide ribotide isomerase</fullName>
    </alternativeName>
</protein>
<dbReference type="SUPFAM" id="SSF51366">
    <property type="entry name" value="Ribulose-phoshate binding barrel"/>
    <property type="match status" value="1"/>
</dbReference>
<feature type="active site" description="Proton donor" evidence="9">
    <location>
        <position position="131"/>
    </location>
</feature>
<dbReference type="HAMAP" id="MF_01014">
    <property type="entry name" value="HisA"/>
    <property type="match status" value="1"/>
</dbReference>
<reference evidence="11 12" key="1">
    <citation type="journal article" date="2019" name="Nat. Microbiol.">
        <title>Mediterranean grassland soil C-N compound turnover is dependent on rainfall and depth, and is mediated by genomically divergent microorganisms.</title>
        <authorList>
            <person name="Diamond S."/>
            <person name="Andeer P.F."/>
            <person name="Li Z."/>
            <person name="Crits-Christoph A."/>
            <person name="Burstein D."/>
            <person name="Anantharaman K."/>
            <person name="Lane K.R."/>
            <person name="Thomas B.C."/>
            <person name="Pan C."/>
            <person name="Northen T.R."/>
            <person name="Banfield J.F."/>
        </authorList>
    </citation>
    <scope>NUCLEOTIDE SEQUENCE [LARGE SCALE GENOMIC DNA]</scope>
    <source>
        <strain evidence="11">WS_11</strain>
    </source>
</reference>
<evidence type="ECO:0000313" key="12">
    <source>
        <dbReference type="Proteomes" id="UP000319771"/>
    </source>
</evidence>
<dbReference type="Proteomes" id="UP000319771">
    <property type="component" value="Unassembled WGS sequence"/>
</dbReference>
<comment type="catalytic activity">
    <reaction evidence="1 9">
        <text>1-(5-phospho-beta-D-ribosyl)-5-[(5-phospho-beta-D-ribosylamino)methylideneamino]imidazole-4-carboxamide = 5-[(5-phospho-1-deoxy-D-ribulos-1-ylimino)methylamino]-1-(5-phospho-beta-D-ribosyl)imidazole-4-carboxamide</text>
        <dbReference type="Rhea" id="RHEA:15469"/>
        <dbReference type="ChEBI" id="CHEBI:58435"/>
        <dbReference type="ChEBI" id="CHEBI:58525"/>
        <dbReference type="EC" id="5.3.1.16"/>
    </reaction>
</comment>
<dbReference type="Gene3D" id="3.20.20.70">
    <property type="entry name" value="Aldolase class I"/>
    <property type="match status" value="1"/>
</dbReference>
<dbReference type="InterPro" id="IPR006062">
    <property type="entry name" value="His_biosynth"/>
</dbReference>
<dbReference type="UniPathway" id="UPA00031">
    <property type="reaction ID" value="UER00009"/>
</dbReference>
<dbReference type="PANTHER" id="PTHR43090">
    <property type="entry name" value="1-(5-PHOSPHORIBOSYL)-5-[(5-PHOSPHORIBOSYLAMINO)METHYLIDENEAMINO] IMIDAZOLE-4-CARBOXAMIDE ISOMERASE"/>
    <property type="match status" value="1"/>
</dbReference>
<evidence type="ECO:0000313" key="11">
    <source>
        <dbReference type="EMBL" id="TMQ69279.1"/>
    </source>
</evidence>
<accession>A0A538U0H0</accession>
<evidence type="ECO:0000256" key="3">
    <source>
        <dbReference type="ARBA" id="ARBA00005133"/>
    </source>
</evidence>
<feature type="active site" description="Proton acceptor" evidence="9">
    <location>
        <position position="8"/>
    </location>
</feature>
<evidence type="ECO:0000256" key="5">
    <source>
        <dbReference type="ARBA" id="ARBA00022490"/>
    </source>
</evidence>
<dbReference type="InterPro" id="IPR013785">
    <property type="entry name" value="Aldolase_TIM"/>
</dbReference>
<proteinExistence type="inferred from homology"/>
<dbReference type="AlphaFoldDB" id="A0A538U0H0"/>
<comment type="pathway">
    <text evidence="3 9">Amino-acid biosynthesis; L-histidine biosynthesis; L-histidine from 5-phospho-alpha-D-ribose 1-diphosphate: step 4/9.</text>
</comment>
<keyword evidence="7 9" id="KW-0368">Histidine biosynthesis</keyword>
<comment type="subcellular location">
    <subcellularLocation>
        <location evidence="2 9">Cytoplasm</location>
    </subcellularLocation>
</comment>
<evidence type="ECO:0000256" key="7">
    <source>
        <dbReference type="ARBA" id="ARBA00023102"/>
    </source>
</evidence>
<dbReference type="GO" id="GO:0005737">
    <property type="term" value="C:cytoplasm"/>
    <property type="evidence" value="ECO:0007669"/>
    <property type="project" value="UniProtKB-SubCell"/>
</dbReference>
<dbReference type="EMBL" id="VBPB01000323">
    <property type="protein sequence ID" value="TMQ69279.1"/>
    <property type="molecule type" value="Genomic_DNA"/>
</dbReference>
<dbReference type="EC" id="5.3.1.16" evidence="9"/>
<evidence type="ECO:0000256" key="8">
    <source>
        <dbReference type="ARBA" id="ARBA00023235"/>
    </source>
</evidence>
<organism evidence="11 12">
    <name type="scientific">Eiseniibacteriota bacterium</name>
    <dbReference type="NCBI Taxonomy" id="2212470"/>
    <lineage>
        <taxon>Bacteria</taxon>
        <taxon>Candidatus Eiseniibacteriota</taxon>
    </lineage>
</organism>
<dbReference type="InterPro" id="IPR011060">
    <property type="entry name" value="RibuloseP-bd_barrel"/>
</dbReference>
<dbReference type="Pfam" id="PF00977">
    <property type="entry name" value="His_biosynth"/>
    <property type="match status" value="1"/>
</dbReference>
<dbReference type="GO" id="GO:0000162">
    <property type="term" value="P:L-tryptophan biosynthetic process"/>
    <property type="evidence" value="ECO:0007669"/>
    <property type="project" value="TreeGrafter"/>
</dbReference>
<evidence type="ECO:0000256" key="10">
    <source>
        <dbReference type="RuleBase" id="RU003657"/>
    </source>
</evidence>
<comment type="caution">
    <text evidence="11">The sequence shown here is derived from an EMBL/GenBank/DDBJ whole genome shotgun (WGS) entry which is preliminary data.</text>
</comment>
<evidence type="ECO:0000256" key="4">
    <source>
        <dbReference type="ARBA" id="ARBA00009667"/>
    </source>
</evidence>